<name>A0A383DGC5_9ZZZZ</name>
<proteinExistence type="predicted"/>
<sequence>MVYINKQRGFIMPKQMPIYRAEEQAGIADAIASTDNRTVASLCPLLADNQVAD</sequence>
<reference evidence="1" key="1">
    <citation type="submission" date="2018-05" db="EMBL/GenBank/DDBJ databases">
        <authorList>
            <person name="Lanie J.A."/>
            <person name="Ng W.-L."/>
            <person name="Kazmierczak K.M."/>
            <person name="Andrzejewski T.M."/>
            <person name="Davidsen T.M."/>
            <person name="Wayne K.J."/>
            <person name="Tettelin H."/>
            <person name="Glass J.I."/>
            <person name="Rusch D."/>
            <person name="Podicherti R."/>
            <person name="Tsui H.-C.T."/>
            <person name="Winkler M.E."/>
        </authorList>
    </citation>
    <scope>NUCLEOTIDE SEQUENCE</scope>
</reference>
<dbReference type="EMBL" id="UINC01217090">
    <property type="protein sequence ID" value="SVE43537.1"/>
    <property type="molecule type" value="Genomic_DNA"/>
</dbReference>
<accession>A0A383DGC5</accession>
<organism evidence="1">
    <name type="scientific">marine metagenome</name>
    <dbReference type="NCBI Taxonomy" id="408172"/>
    <lineage>
        <taxon>unclassified sequences</taxon>
        <taxon>metagenomes</taxon>
        <taxon>ecological metagenomes</taxon>
    </lineage>
</organism>
<protein>
    <submittedName>
        <fullName evidence="1">Uncharacterized protein</fullName>
    </submittedName>
</protein>
<evidence type="ECO:0000313" key="1">
    <source>
        <dbReference type="EMBL" id="SVE43537.1"/>
    </source>
</evidence>
<feature type="non-terminal residue" evidence="1">
    <location>
        <position position="53"/>
    </location>
</feature>
<gene>
    <name evidence="1" type="ORF">METZ01_LOCUS496391</name>
</gene>
<dbReference type="AlphaFoldDB" id="A0A383DGC5"/>